<feature type="compositionally biased region" description="Polar residues" evidence="10">
    <location>
        <begin position="287"/>
        <end position="299"/>
    </location>
</feature>
<evidence type="ECO:0000313" key="14">
    <source>
        <dbReference type="Proteomes" id="UP000185628"/>
    </source>
</evidence>
<evidence type="ECO:0000256" key="3">
    <source>
        <dbReference type="ARBA" id="ARBA00022553"/>
    </source>
</evidence>
<keyword evidence="5" id="KW-0547">Nucleotide-binding</keyword>
<feature type="transmembrane region" description="Helical" evidence="11">
    <location>
        <begin position="115"/>
        <end position="136"/>
    </location>
</feature>
<comment type="caution">
    <text evidence="13">The sequence shown here is derived from an EMBL/GenBank/DDBJ whole genome shotgun (WGS) entry which is preliminary data.</text>
</comment>
<feature type="transmembrane region" description="Helical" evidence="11">
    <location>
        <begin position="76"/>
        <end position="95"/>
    </location>
</feature>
<keyword evidence="11" id="KW-0812">Transmembrane</keyword>
<name>A0A1Q5Q2A8_9ACTO</name>
<feature type="transmembrane region" description="Helical" evidence="11">
    <location>
        <begin position="168"/>
        <end position="186"/>
    </location>
</feature>
<feature type="transmembrane region" description="Helical" evidence="11">
    <location>
        <begin position="26"/>
        <end position="46"/>
    </location>
</feature>
<comment type="catalytic activity">
    <reaction evidence="1">
        <text>ATP + protein L-histidine = ADP + protein N-phospho-L-histidine.</text>
        <dbReference type="EC" id="2.7.13.3"/>
    </reaction>
</comment>
<dbReference type="CDD" id="cd16917">
    <property type="entry name" value="HATPase_UhpB-NarQ-NarX-like"/>
    <property type="match status" value="1"/>
</dbReference>
<feature type="domain" description="Signal transduction histidine kinase subgroup 3 dimerisation and phosphoacceptor" evidence="12">
    <location>
        <begin position="221"/>
        <end position="286"/>
    </location>
</feature>
<organism evidence="13 14">
    <name type="scientific">Bowdeniella nasicola</name>
    <dbReference type="NCBI Taxonomy" id="208480"/>
    <lineage>
        <taxon>Bacteria</taxon>
        <taxon>Bacillati</taxon>
        <taxon>Actinomycetota</taxon>
        <taxon>Actinomycetes</taxon>
        <taxon>Actinomycetales</taxon>
        <taxon>Actinomycetaceae</taxon>
        <taxon>Bowdeniella</taxon>
    </lineage>
</organism>
<evidence type="ECO:0000259" key="12">
    <source>
        <dbReference type="Pfam" id="PF07730"/>
    </source>
</evidence>
<evidence type="ECO:0000256" key="2">
    <source>
        <dbReference type="ARBA" id="ARBA00012438"/>
    </source>
</evidence>
<proteinExistence type="predicted"/>
<keyword evidence="14" id="KW-1185">Reference proteome</keyword>
<gene>
    <name evidence="13" type="ORF">BSZ39_07495</name>
</gene>
<feature type="region of interest" description="Disordered" evidence="10">
    <location>
        <begin position="285"/>
        <end position="312"/>
    </location>
</feature>
<accession>A0A1Q5Q2A8</accession>
<reference evidence="14" key="1">
    <citation type="submission" date="2016-12" db="EMBL/GenBank/DDBJ databases">
        <authorList>
            <person name="Meng X."/>
        </authorList>
    </citation>
    <scope>NUCLEOTIDE SEQUENCE [LARGE SCALE GENOMIC DNA]</scope>
    <source>
        <strain evidence="14">DSM 19116</strain>
    </source>
</reference>
<keyword evidence="11" id="KW-0472">Membrane</keyword>
<evidence type="ECO:0000256" key="1">
    <source>
        <dbReference type="ARBA" id="ARBA00000085"/>
    </source>
</evidence>
<keyword evidence="8" id="KW-0902">Two-component regulatory system</keyword>
<evidence type="ECO:0000256" key="4">
    <source>
        <dbReference type="ARBA" id="ARBA00022679"/>
    </source>
</evidence>
<evidence type="ECO:0000256" key="10">
    <source>
        <dbReference type="SAM" id="MobiDB-lite"/>
    </source>
</evidence>
<keyword evidence="4" id="KW-0808">Transferase</keyword>
<keyword evidence="11" id="KW-1133">Transmembrane helix</keyword>
<evidence type="ECO:0000256" key="9">
    <source>
        <dbReference type="SAM" id="Coils"/>
    </source>
</evidence>
<dbReference type="EMBL" id="MQVR01000039">
    <property type="protein sequence ID" value="OKL53802.1"/>
    <property type="molecule type" value="Genomic_DNA"/>
</dbReference>
<evidence type="ECO:0000256" key="8">
    <source>
        <dbReference type="ARBA" id="ARBA00023012"/>
    </source>
</evidence>
<keyword evidence="7" id="KW-0067">ATP-binding</keyword>
<dbReference type="Gene3D" id="3.30.565.10">
    <property type="entry name" value="Histidine kinase-like ATPase, C-terminal domain"/>
    <property type="match status" value="1"/>
</dbReference>
<dbReference type="EC" id="2.7.13.3" evidence="2"/>
<keyword evidence="9" id="KW-0175">Coiled coil</keyword>
<dbReference type="Gene3D" id="1.20.5.1930">
    <property type="match status" value="1"/>
</dbReference>
<feature type="coiled-coil region" evidence="9">
    <location>
        <begin position="189"/>
        <end position="216"/>
    </location>
</feature>
<dbReference type="InterPro" id="IPR011712">
    <property type="entry name" value="Sig_transdc_His_kin_sub3_dim/P"/>
</dbReference>
<keyword evidence="6" id="KW-0418">Kinase</keyword>
<evidence type="ECO:0000256" key="7">
    <source>
        <dbReference type="ARBA" id="ARBA00022840"/>
    </source>
</evidence>
<feature type="transmembrane region" description="Helical" evidence="11">
    <location>
        <begin position="143"/>
        <end position="162"/>
    </location>
</feature>
<dbReference type="GO" id="GO:0005524">
    <property type="term" value="F:ATP binding"/>
    <property type="evidence" value="ECO:0007669"/>
    <property type="project" value="UniProtKB-KW"/>
</dbReference>
<dbReference type="GO" id="GO:0046983">
    <property type="term" value="F:protein dimerization activity"/>
    <property type="evidence" value="ECO:0007669"/>
    <property type="project" value="InterPro"/>
</dbReference>
<dbReference type="RefSeq" id="WP_073716742.1">
    <property type="nucleotide sequence ID" value="NZ_MQVR01000039.1"/>
</dbReference>
<dbReference type="Pfam" id="PF07730">
    <property type="entry name" value="HisKA_3"/>
    <property type="match status" value="1"/>
</dbReference>
<dbReference type="GO" id="GO:0016020">
    <property type="term" value="C:membrane"/>
    <property type="evidence" value="ECO:0007669"/>
    <property type="project" value="InterPro"/>
</dbReference>
<dbReference type="GO" id="GO:0000155">
    <property type="term" value="F:phosphorelay sensor kinase activity"/>
    <property type="evidence" value="ECO:0007669"/>
    <property type="project" value="InterPro"/>
</dbReference>
<evidence type="ECO:0000256" key="11">
    <source>
        <dbReference type="SAM" id="Phobius"/>
    </source>
</evidence>
<sequence>MSDVLGGATSTARAGSLRLFMRQHPWFTDITIALVYLIVSVGLGVWHLNAGARLAVLAYLSTMTIALVFRRCYPLIILAAAILLPVGLFFFLTLIGADPEASRMVLQLQFEGRPAAHAVLPFVDLLALSIAAFTVGSEHPLRISLPTIGLTLVFTAVITLVWGQRKFFVLWVVIIWLVLLIAYLIGSNVRSSRLRMLELENRARQLTLEHEQREQLAVSQERNRIAREMHDVVSHSLSVMVTLAEGAAVALDRNPDIAKQAVTELAQVGRDSLQDARRLVGVLRADATTSPHLPGQPSSIAEDDVPREPQPGEHDVRRLIESYRRAGMPVTLHESGPELPPDPSFHLAIYRIVQESLTNVLRYARASKRIDVTLSRSGRDTVITIENDAGDGQQVMPGSGKGVIGMRERAAVYDGTVHAGPTTTGWQVRATLRVPGQPHAWSSPV</sequence>
<dbReference type="PANTHER" id="PTHR24421:SF10">
    <property type="entry name" value="NITRATE_NITRITE SENSOR PROTEIN NARQ"/>
    <property type="match status" value="1"/>
</dbReference>
<evidence type="ECO:0000256" key="5">
    <source>
        <dbReference type="ARBA" id="ARBA00022741"/>
    </source>
</evidence>
<evidence type="ECO:0000313" key="13">
    <source>
        <dbReference type="EMBL" id="OKL53802.1"/>
    </source>
</evidence>
<dbReference type="InterPro" id="IPR036890">
    <property type="entry name" value="HATPase_C_sf"/>
</dbReference>
<keyword evidence="3" id="KW-0597">Phosphoprotein</keyword>
<evidence type="ECO:0000256" key="6">
    <source>
        <dbReference type="ARBA" id="ARBA00022777"/>
    </source>
</evidence>
<dbReference type="PANTHER" id="PTHR24421">
    <property type="entry name" value="NITRATE/NITRITE SENSOR PROTEIN NARX-RELATED"/>
    <property type="match status" value="1"/>
</dbReference>
<dbReference type="OrthoDB" id="227596at2"/>
<dbReference type="Proteomes" id="UP000185628">
    <property type="component" value="Unassembled WGS sequence"/>
</dbReference>
<dbReference type="SUPFAM" id="SSF55874">
    <property type="entry name" value="ATPase domain of HSP90 chaperone/DNA topoisomerase II/histidine kinase"/>
    <property type="match status" value="1"/>
</dbReference>
<dbReference type="InterPro" id="IPR050482">
    <property type="entry name" value="Sensor_HK_TwoCompSys"/>
</dbReference>
<dbReference type="AlphaFoldDB" id="A0A1Q5Q2A8"/>
<protein>
    <recommendedName>
        <fullName evidence="2">histidine kinase</fullName>
        <ecNumber evidence="2">2.7.13.3</ecNumber>
    </recommendedName>
</protein>